<evidence type="ECO:0000313" key="1">
    <source>
        <dbReference type="EMBL" id="APR06258.1"/>
    </source>
</evidence>
<dbReference type="AlphaFoldDB" id="A0A1H5VBS1"/>
<dbReference type="RefSeq" id="WP_075149486.1">
    <property type="nucleotide sequence ID" value="NZ_CP018839.1"/>
</dbReference>
<accession>A0A1H5VBS1</accession>
<organism evidence="1 2">
    <name type="scientific">Thauera chlorobenzoica</name>
    <dbReference type="NCBI Taxonomy" id="96773"/>
    <lineage>
        <taxon>Bacteria</taxon>
        <taxon>Pseudomonadati</taxon>
        <taxon>Pseudomonadota</taxon>
        <taxon>Betaproteobacteria</taxon>
        <taxon>Rhodocyclales</taxon>
        <taxon>Zoogloeaceae</taxon>
        <taxon>Thauera</taxon>
    </lineage>
</organism>
<name>A0A1H5VBS1_9RHOO</name>
<reference evidence="1 2" key="1">
    <citation type="submission" date="2016-12" db="EMBL/GenBank/DDBJ databases">
        <title>Complete genome sequence of Thauera chlorobenzoica, a Betaproteobacterium degrading haloaromatics anaerobically to CO2 and halides.</title>
        <authorList>
            <person name="Goris T."/>
            <person name="Mergelsberg M."/>
            <person name="Boll M."/>
        </authorList>
    </citation>
    <scope>NUCLEOTIDE SEQUENCE [LARGE SCALE GENOMIC DNA]</scope>
    <source>
        <strain evidence="1 2">3CB1</strain>
    </source>
</reference>
<dbReference type="OrthoDB" id="9953641at2"/>
<dbReference type="EMBL" id="CP018839">
    <property type="protein sequence ID" value="APR06258.1"/>
    <property type="molecule type" value="Genomic_DNA"/>
</dbReference>
<keyword evidence="2" id="KW-1185">Reference proteome</keyword>
<protein>
    <submittedName>
        <fullName evidence="1">Uncharacterized protein</fullName>
    </submittedName>
</protein>
<dbReference type="Proteomes" id="UP000185739">
    <property type="component" value="Chromosome"/>
</dbReference>
<evidence type="ECO:0000313" key="2">
    <source>
        <dbReference type="Proteomes" id="UP000185739"/>
    </source>
</evidence>
<sequence>MRQPIYESMALLMDKAHDNLTPAEWRQLTELSAAASSEALRLSEVTASLASLVLADAKNPERGGHFQNADDVFTLLAALSHSLETVAAMAETGSYAASMLIPLRQEVAA</sequence>
<gene>
    <name evidence="1" type="ORF">Tchl_3458</name>
</gene>
<dbReference type="KEGG" id="tcl:Tchl_3458"/>
<proteinExistence type="predicted"/>